<dbReference type="InterPro" id="IPR024447">
    <property type="entry name" value="YXWGXW_rpt"/>
</dbReference>
<accession>A0AAU7DKB1</accession>
<feature type="region of interest" description="Disordered" evidence="1">
    <location>
        <begin position="177"/>
        <end position="350"/>
    </location>
</feature>
<proteinExistence type="predicted"/>
<evidence type="ECO:0000256" key="1">
    <source>
        <dbReference type="SAM" id="MobiDB-lite"/>
    </source>
</evidence>
<protein>
    <submittedName>
        <fullName evidence="2">YXWGXW repeat-containing protein</fullName>
    </submittedName>
</protein>
<evidence type="ECO:0000313" key="2">
    <source>
        <dbReference type="EMBL" id="XBH18070.1"/>
    </source>
</evidence>
<reference evidence="2" key="1">
    <citation type="submission" date="2023-03" db="EMBL/GenBank/DDBJ databases">
        <title>Edaphobacter sp.</title>
        <authorList>
            <person name="Huber K.J."/>
            <person name="Papendorf J."/>
            <person name="Pilke C."/>
            <person name="Bunk B."/>
            <person name="Sproeer C."/>
            <person name="Pester M."/>
        </authorList>
    </citation>
    <scope>NUCLEOTIDE SEQUENCE</scope>
    <source>
        <strain evidence="2">DSM 110680</strain>
    </source>
</reference>
<name>A0AAU7DKB1_9BACT</name>
<organism evidence="2">
    <name type="scientific">Telmatobacter sp. DSM 110680</name>
    <dbReference type="NCBI Taxonomy" id="3036704"/>
    <lineage>
        <taxon>Bacteria</taxon>
        <taxon>Pseudomonadati</taxon>
        <taxon>Acidobacteriota</taxon>
        <taxon>Terriglobia</taxon>
        <taxon>Terriglobales</taxon>
        <taxon>Acidobacteriaceae</taxon>
        <taxon>Telmatobacter</taxon>
    </lineage>
</organism>
<feature type="compositionally biased region" description="Polar residues" evidence="1">
    <location>
        <begin position="301"/>
        <end position="311"/>
    </location>
</feature>
<dbReference type="AlphaFoldDB" id="A0AAU7DKB1"/>
<dbReference type="EMBL" id="CP121196">
    <property type="protein sequence ID" value="XBH18070.1"/>
    <property type="molecule type" value="Genomic_DNA"/>
</dbReference>
<dbReference type="RefSeq" id="WP_348263293.1">
    <property type="nucleotide sequence ID" value="NZ_CP121196.1"/>
</dbReference>
<feature type="compositionally biased region" description="Polar residues" evidence="1">
    <location>
        <begin position="281"/>
        <end position="293"/>
    </location>
</feature>
<dbReference type="Pfam" id="PF12779">
    <property type="entry name" value="WXXGXW"/>
    <property type="match status" value="2"/>
</dbReference>
<feature type="compositionally biased region" description="Polar residues" evidence="1">
    <location>
        <begin position="190"/>
        <end position="200"/>
    </location>
</feature>
<feature type="compositionally biased region" description="Low complexity" evidence="1">
    <location>
        <begin position="319"/>
        <end position="350"/>
    </location>
</feature>
<gene>
    <name evidence="2" type="ORF">P8935_01775</name>
</gene>
<sequence>MRTIRILLAFLALAIPATLFGQLRVSISIGPPALPVYEQPICPGDGYLWTPGYWAYDDSVSDYYWVDGEWVMAPEEGFLWTPGYWGWGDGGYRFNEGYWGPEVGFYGGINYGYGYSGNGYEGGRWDNGHFFYNRSENNVDVSRNRNVYDAPVSNRNESRISFNGGSGGIDVRATSQQEAVSRQRHVAPVSAQTQHAQTARANPGLRAASNHGKPPIAAATRPEAVNERQGIQPVAKPSDNAQSRTAYHPNDLAPIARPAPVNSGNAKADQKYEKQQDALINKQTQERQNLQAKQDSEHQRMSQQKPSDSRTQQVEQKHQQQTQQLSNKHAAQQQNLQARQPQTRQDNQKN</sequence>